<dbReference type="AlphaFoldDB" id="A0A077PS19"/>
<dbReference type="Pfam" id="PF10076">
    <property type="entry name" value="Phage_Mu_Gp48"/>
    <property type="match status" value="1"/>
</dbReference>
<dbReference type="InterPro" id="IPR018755">
    <property type="entry name" value="Phage_Mu_Gp48"/>
</dbReference>
<reference evidence="1" key="1">
    <citation type="submission" date="2013-07" db="EMBL/GenBank/DDBJ databases">
        <title>Sub-species coevolution in mutualistic symbiosis.</title>
        <authorList>
            <person name="Murfin K."/>
            <person name="Klassen J."/>
            <person name="Lee M."/>
            <person name="Forst S."/>
            <person name="Stock P."/>
            <person name="Goodrich-Blair H."/>
        </authorList>
    </citation>
    <scope>NUCLEOTIDE SEQUENCE [LARGE SCALE GENOMIC DNA]</scope>
    <source>
        <strain evidence="1">Kraussei Becker Underwood</strain>
    </source>
</reference>
<dbReference type="HOGENOM" id="CLU_114463_0_0_6"/>
<proteinExistence type="predicted"/>
<organism evidence="1">
    <name type="scientific">Xenorhabdus bovienii str. kraussei Becker Underwood</name>
    <dbReference type="NCBI Taxonomy" id="1398204"/>
    <lineage>
        <taxon>Bacteria</taxon>
        <taxon>Pseudomonadati</taxon>
        <taxon>Pseudomonadota</taxon>
        <taxon>Gammaproteobacteria</taxon>
        <taxon>Enterobacterales</taxon>
        <taxon>Morganellaceae</taxon>
        <taxon>Xenorhabdus</taxon>
    </lineage>
</organism>
<protein>
    <submittedName>
        <fullName evidence="1">Prophage tail protein</fullName>
    </submittedName>
</protein>
<dbReference type="EMBL" id="CBSZ010000031">
    <property type="protein sequence ID" value="CDH22639.1"/>
    <property type="molecule type" value="Genomic_DNA"/>
</dbReference>
<dbReference type="RefSeq" id="WP_038194765.1">
    <property type="nucleotide sequence ID" value="NZ_CAWLXS010000124.1"/>
</dbReference>
<dbReference type="Proteomes" id="UP000028493">
    <property type="component" value="Unassembled WGS sequence"/>
</dbReference>
<gene>
    <name evidence="1" type="ORF">XBKB1_1260002</name>
</gene>
<accession>A0A077PS19</accession>
<comment type="caution">
    <text evidence="1">The sequence shown here is derived from an EMBL/GenBank/DDBJ whole genome shotgun (WGS) entry which is preliminary data.</text>
</comment>
<name>A0A077PS19_XENBV</name>
<sequence>MKQYSVSEYTSALNGLLPTGMAWTRNPNSVMSATIRAIAHSYHCSDQDAHSLLEGSFPATATIMLSEWEKSLGLPDDCAIGEIDSISLRQKSVVSKLLRTGGQSKSYFIGLAAELGFKITITEFRQARAGMSACGDALNGEDWPFVWRINAPTTTINYAVAGGSYCGDPLRSWGNQKLECQFNRLSPSHTILQFGYGQ</sequence>
<evidence type="ECO:0000313" key="1">
    <source>
        <dbReference type="EMBL" id="CDH22639.1"/>
    </source>
</evidence>